<sequence length="484" mass="54880">MAEGTDTAEMPLVGQILDQTRFAPDEEGYQLAREGVQALLLRLLGGEVEEERVDKRVLDEMIDELDRRLGAQMDEILHHPDFQEMESTWRGLRFLVDRTDFKENIRIEVMNASKQDLLEDFEEAGENTSSGLYRHAYTNGFGQFGGEPVGVMVGDYSFTPAGADIRLLQELGSLGTMLHAPFIGNAGEEFFRLESFEELPQLKDLESIFEGPRYAKWNTLRNSPDANNIGLTLPRFMLRTPYGEDSPIRRFNYSEATEGHNENYLWGSASYAFATRVTESFANYRWCPNIIGPTSGGAMKDMPVDTVVKEGQELLFGPVEVPISDRQEFELSELGFIPLTLRKGSDNAAFFSANSVQKPKYFGADEESKQAELNYRLGTQLPYLFIVSRLAHYLKVLQRENLGSWKGRAELENELNRWLRQYVADQENPAPATRSQRPLRRANIKVDEVAGEGGWYKVSMDVTPHFKFMGVNFTLSLSGMLERV</sequence>
<evidence type="ECO:0000313" key="3">
    <source>
        <dbReference type="EMBL" id="MFA9460257.1"/>
    </source>
</evidence>
<evidence type="ECO:0000259" key="2">
    <source>
        <dbReference type="Pfam" id="PF18945"/>
    </source>
</evidence>
<proteinExistence type="predicted"/>
<dbReference type="InterPro" id="IPR044031">
    <property type="entry name" value="TssC1_N"/>
</dbReference>
<name>A0ABV4TSK0_9GAMM</name>
<dbReference type="InterPro" id="IPR010269">
    <property type="entry name" value="T6SS_TssC-like"/>
</dbReference>
<dbReference type="Pfam" id="PF18945">
    <property type="entry name" value="VipB_2"/>
    <property type="match status" value="1"/>
</dbReference>
<dbReference type="Proteomes" id="UP001575181">
    <property type="component" value="Unassembled WGS sequence"/>
</dbReference>
<evidence type="ECO:0000313" key="4">
    <source>
        <dbReference type="Proteomes" id="UP001575181"/>
    </source>
</evidence>
<dbReference type="NCBIfam" id="TIGR03355">
    <property type="entry name" value="VI_chp_2"/>
    <property type="match status" value="1"/>
</dbReference>
<organism evidence="3 4">
    <name type="scientific">Thiohalorhabdus methylotrophus</name>
    <dbReference type="NCBI Taxonomy" id="3242694"/>
    <lineage>
        <taxon>Bacteria</taxon>
        <taxon>Pseudomonadati</taxon>
        <taxon>Pseudomonadota</taxon>
        <taxon>Gammaproteobacteria</taxon>
        <taxon>Thiohalorhabdales</taxon>
        <taxon>Thiohalorhabdaceae</taxon>
        <taxon>Thiohalorhabdus</taxon>
    </lineage>
</organism>
<keyword evidence="4" id="KW-1185">Reference proteome</keyword>
<protein>
    <submittedName>
        <fullName evidence="3">Type VI secretion system contractile sheath large subunit</fullName>
    </submittedName>
</protein>
<dbReference type="InterPro" id="IPR044032">
    <property type="entry name" value="TssC1_C"/>
</dbReference>
<evidence type="ECO:0000259" key="1">
    <source>
        <dbReference type="Pfam" id="PF05943"/>
    </source>
</evidence>
<comment type="caution">
    <text evidence="3">The sequence shown here is derived from an EMBL/GenBank/DDBJ whole genome shotgun (WGS) entry which is preliminary data.</text>
</comment>
<feature type="domain" description="TssC1 C-terminal" evidence="2">
    <location>
        <begin position="370"/>
        <end position="480"/>
    </location>
</feature>
<accession>A0ABV4TSK0</accession>
<gene>
    <name evidence="3" type="primary">tssC</name>
    <name evidence="3" type="ORF">ACERLL_05395</name>
</gene>
<dbReference type="PANTHER" id="PTHR35565:SF1">
    <property type="entry name" value="TYPE VI SECRETION SYSTEM CONTRACTILE SHEATH LARGE SUBUNIT"/>
    <property type="match status" value="1"/>
</dbReference>
<dbReference type="PANTHER" id="PTHR35565">
    <property type="entry name" value="CYTOPLASMIC PROTEIN-RELATED"/>
    <property type="match status" value="1"/>
</dbReference>
<reference evidence="3 4" key="1">
    <citation type="submission" date="2024-08" db="EMBL/GenBank/DDBJ databases">
        <title>Whole-genome sequencing of halo(alkali)philic microorganisms from hypersaline lakes.</title>
        <authorList>
            <person name="Sorokin D.Y."/>
            <person name="Merkel A.Y."/>
            <person name="Messina E."/>
            <person name="Yakimov M."/>
        </authorList>
    </citation>
    <scope>NUCLEOTIDE SEQUENCE [LARGE SCALE GENOMIC DNA]</scope>
    <source>
        <strain evidence="3 4">Cl-TMA</strain>
    </source>
</reference>
<feature type="domain" description="TssC1 N-terminal" evidence="1">
    <location>
        <begin position="59"/>
        <end position="357"/>
    </location>
</feature>
<dbReference type="RefSeq" id="WP_373655041.1">
    <property type="nucleotide sequence ID" value="NZ_JBGUAW010000003.1"/>
</dbReference>
<dbReference type="Pfam" id="PF05943">
    <property type="entry name" value="VipB"/>
    <property type="match status" value="1"/>
</dbReference>
<dbReference type="EMBL" id="JBGUAW010000003">
    <property type="protein sequence ID" value="MFA9460257.1"/>
    <property type="molecule type" value="Genomic_DNA"/>
</dbReference>